<gene>
    <name evidence="1" type="ORF">VNO80_07944</name>
</gene>
<comment type="caution">
    <text evidence="1">The sequence shown here is derived from an EMBL/GenBank/DDBJ whole genome shotgun (WGS) entry which is preliminary data.</text>
</comment>
<dbReference type="Proteomes" id="UP001374584">
    <property type="component" value="Unassembled WGS sequence"/>
</dbReference>
<proteinExistence type="predicted"/>
<dbReference type="Gene3D" id="1.10.510.10">
    <property type="entry name" value="Transferase(Phosphotransferase) domain 1"/>
    <property type="match status" value="1"/>
</dbReference>
<evidence type="ECO:0000313" key="1">
    <source>
        <dbReference type="EMBL" id="KAK7374514.1"/>
    </source>
</evidence>
<protein>
    <submittedName>
        <fullName evidence="1">Uncharacterized protein</fullName>
    </submittedName>
</protein>
<dbReference type="EMBL" id="JAYMYR010000003">
    <property type="protein sequence ID" value="KAK7374514.1"/>
    <property type="molecule type" value="Genomic_DNA"/>
</dbReference>
<sequence>MQIVNWITNLKFLEEAKLSSEAKDLICRLLCNVEQRLGTKGVDEIKVDKQTVGSSKAGPWRKMLPSKDVNFVGYTYKNFEIVNDHEYHELLLLLFVTICSGLVDIFFNELVLLCDTDDESSVAANQPVRGSFLNLYLLKWKFLKKANHNDLYQYFLVDFLKIMDRQMWMFTDCSFSHILLLVGVDRFGSQQILKSLVLDDWFFG</sequence>
<accession>A0AAN9NQ41</accession>
<evidence type="ECO:0000313" key="2">
    <source>
        <dbReference type="Proteomes" id="UP001374584"/>
    </source>
</evidence>
<reference evidence="1 2" key="1">
    <citation type="submission" date="2024-01" db="EMBL/GenBank/DDBJ databases">
        <title>The genomes of 5 underutilized Papilionoideae crops provide insights into root nodulation and disease resistanc.</title>
        <authorList>
            <person name="Jiang F."/>
        </authorList>
    </citation>
    <scope>NUCLEOTIDE SEQUENCE [LARGE SCALE GENOMIC DNA]</scope>
    <source>
        <strain evidence="1">JINMINGXINNONG_FW02</strain>
        <tissue evidence="1">Leaves</tissue>
    </source>
</reference>
<keyword evidence="2" id="KW-1185">Reference proteome</keyword>
<organism evidence="1 2">
    <name type="scientific">Phaseolus coccineus</name>
    <name type="common">Scarlet runner bean</name>
    <name type="synonym">Phaseolus multiflorus</name>
    <dbReference type="NCBI Taxonomy" id="3886"/>
    <lineage>
        <taxon>Eukaryota</taxon>
        <taxon>Viridiplantae</taxon>
        <taxon>Streptophyta</taxon>
        <taxon>Embryophyta</taxon>
        <taxon>Tracheophyta</taxon>
        <taxon>Spermatophyta</taxon>
        <taxon>Magnoliopsida</taxon>
        <taxon>eudicotyledons</taxon>
        <taxon>Gunneridae</taxon>
        <taxon>Pentapetalae</taxon>
        <taxon>rosids</taxon>
        <taxon>fabids</taxon>
        <taxon>Fabales</taxon>
        <taxon>Fabaceae</taxon>
        <taxon>Papilionoideae</taxon>
        <taxon>50 kb inversion clade</taxon>
        <taxon>NPAAA clade</taxon>
        <taxon>indigoferoid/millettioid clade</taxon>
        <taxon>Phaseoleae</taxon>
        <taxon>Phaseolus</taxon>
    </lineage>
</organism>
<name>A0AAN9NQ41_PHACN</name>
<dbReference type="AlphaFoldDB" id="A0AAN9NQ41"/>